<feature type="compositionally biased region" description="Polar residues" evidence="1">
    <location>
        <begin position="45"/>
        <end position="54"/>
    </location>
</feature>
<dbReference type="HOGENOM" id="CLU_2285158_0_0_2"/>
<protein>
    <submittedName>
        <fullName evidence="2">Uncharacterized protein</fullName>
    </submittedName>
</protein>
<keyword evidence="3" id="KW-1185">Reference proteome</keyword>
<evidence type="ECO:0000313" key="2">
    <source>
        <dbReference type="EMBL" id="AET32887.1"/>
    </source>
</evidence>
<dbReference type="Proteomes" id="UP000005867">
    <property type="component" value="Chromosome"/>
</dbReference>
<name>G7VES1_9CREN</name>
<dbReference type="BioCyc" id="PSP1104324:GJSN-1438-MONOMER"/>
<feature type="region of interest" description="Disordered" evidence="1">
    <location>
        <begin position="1"/>
        <end position="56"/>
    </location>
</feature>
<dbReference type="EMBL" id="CP003098">
    <property type="protein sequence ID" value="AET32887.1"/>
    <property type="molecule type" value="Genomic_DNA"/>
</dbReference>
<dbReference type="KEGG" id="pyr:P186_1464"/>
<sequence length="101" mass="10974">MKNAVAGDEQLQTPSGFEALEARNAAASGFEKPETASVDIRPRQVGSQSDSMRTANPLKILRMEKWKGRRGVMSRCYSPAATWTPAMLGLAYADLGQSQKT</sequence>
<dbReference type="RefSeq" id="WP_014288713.1">
    <property type="nucleotide sequence ID" value="NC_016645.1"/>
</dbReference>
<reference evidence="2 3" key="1">
    <citation type="journal article" date="2012" name="J. Bacteriol.">
        <title>Complete genome sequence of strain 1860, a crenarchaeon of the genus pyrobaculum able to grow with various electron acceptors.</title>
        <authorList>
            <person name="Mardanov A.V."/>
            <person name="Gumerov V.M."/>
            <person name="Slobodkina G.B."/>
            <person name="Beletsky A.V."/>
            <person name="Bonch-Osmolovskaya E.A."/>
            <person name="Ravin N.V."/>
            <person name="Skryabin K.G."/>
        </authorList>
    </citation>
    <scope>NUCLEOTIDE SEQUENCE [LARGE SCALE GENOMIC DNA]</scope>
    <source>
        <strain evidence="2 3">1860</strain>
    </source>
</reference>
<organism evidence="2 3">
    <name type="scientific">Pyrobaculum ferrireducens</name>
    <dbReference type="NCBI Taxonomy" id="1104324"/>
    <lineage>
        <taxon>Archaea</taxon>
        <taxon>Thermoproteota</taxon>
        <taxon>Thermoprotei</taxon>
        <taxon>Thermoproteales</taxon>
        <taxon>Thermoproteaceae</taxon>
        <taxon>Pyrobaculum</taxon>
    </lineage>
</organism>
<accession>G7VES1</accession>
<evidence type="ECO:0000256" key="1">
    <source>
        <dbReference type="SAM" id="MobiDB-lite"/>
    </source>
</evidence>
<dbReference type="STRING" id="1104324.P186_1464"/>
<dbReference type="GeneID" id="11595723"/>
<proteinExistence type="predicted"/>
<gene>
    <name evidence="2" type="ORF">P186_1464</name>
</gene>
<evidence type="ECO:0000313" key="3">
    <source>
        <dbReference type="Proteomes" id="UP000005867"/>
    </source>
</evidence>
<dbReference type="AlphaFoldDB" id="G7VES1"/>